<feature type="binding site" evidence="6">
    <location>
        <position position="177"/>
    </location>
    <ligand>
        <name>molybdate</name>
        <dbReference type="ChEBI" id="CHEBI:36264"/>
    </ligand>
</feature>
<keyword evidence="8" id="KW-1185">Reference proteome</keyword>
<accession>A0A251ZVW4</accession>
<dbReference type="Gene3D" id="3.40.190.10">
    <property type="entry name" value="Periplasmic binding protein-like II"/>
    <property type="match status" value="2"/>
</dbReference>
<comment type="similarity">
    <text evidence="1">Belongs to the bacterial solute-binding protein ModA family.</text>
</comment>
<sequence>MKEYYFIRKNILRFLVAVVILFSGLQYAKANDIVVSAAVSLSNAFKEMAKVYEAKHPTDKILFNFGASGSLLQQIDQGAPADIFASADEETMDQAVKKGLIVEQSRKDFTYNSLVLIAPVQSVLHVQNLNDLLQSDIQKIAVGQPKIVPAGRYTQKLLEQNQLWTKLQSKLIIGQNVRQVLDYVARDEVNVGFVYHSDVAILSDKVKILQDFSLNHSICYPIALVKQKIDNKNAQEFIDFVLSTTGQKILEKYGFISVSH</sequence>
<dbReference type="GO" id="GO:0030973">
    <property type="term" value="F:molybdate ion binding"/>
    <property type="evidence" value="ECO:0007669"/>
    <property type="project" value="UniProtKB-ARBA"/>
</dbReference>
<dbReference type="GO" id="GO:0015689">
    <property type="term" value="P:molybdate ion transport"/>
    <property type="evidence" value="ECO:0007669"/>
    <property type="project" value="InterPro"/>
</dbReference>
<dbReference type="EMBL" id="JOPB01000005">
    <property type="protein sequence ID" value="OUI78783.1"/>
    <property type="molecule type" value="Genomic_DNA"/>
</dbReference>
<dbReference type="PANTHER" id="PTHR30632">
    <property type="entry name" value="MOLYBDATE-BINDING PERIPLASMIC PROTEIN"/>
    <property type="match status" value="1"/>
</dbReference>
<evidence type="ECO:0000256" key="2">
    <source>
        <dbReference type="ARBA" id="ARBA00022505"/>
    </source>
</evidence>
<reference evidence="8" key="1">
    <citation type="submission" date="2014-06" db="EMBL/GenBank/DDBJ databases">
        <authorList>
            <person name="Winans N.J."/>
            <person name="Newell P.D."/>
            <person name="Douglas A.E."/>
        </authorList>
    </citation>
    <scope>NUCLEOTIDE SEQUENCE [LARGE SCALE GENOMIC DNA]</scope>
    <source>
        <strain evidence="8">DmL_052</strain>
    </source>
</reference>
<dbReference type="FunFam" id="3.40.190.10:FF:000035">
    <property type="entry name" value="Molybdate ABC transporter substrate-binding protein"/>
    <property type="match status" value="1"/>
</dbReference>
<feature type="binding site" evidence="6">
    <location>
        <position position="195"/>
    </location>
    <ligand>
        <name>molybdate</name>
        <dbReference type="ChEBI" id="CHEBI:36264"/>
    </ligand>
</feature>
<name>A0A251ZVW4_9PROT</name>
<dbReference type="PANTHER" id="PTHR30632:SF0">
    <property type="entry name" value="SULFATE-BINDING PROTEIN"/>
    <property type="match status" value="1"/>
</dbReference>
<organism evidence="7 8">
    <name type="scientific">Commensalibacter intestini</name>
    <dbReference type="NCBI Taxonomy" id="479936"/>
    <lineage>
        <taxon>Bacteria</taxon>
        <taxon>Pseudomonadati</taxon>
        <taxon>Pseudomonadota</taxon>
        <taxon>Alphaproteobacteria</taxon>
        <taxon>Acetobacterales</taxon>
        <taxon>Acetobacteraceae</taxon>
    </lineage>
</organism>
<keyword evidence="3 6" id="KW-0479">Metal-binding</keyword>
<feature type="binding site" evidence="6">
    <location>
        <position position="150"/>
    </location>
    <ligand>
        <name>molybdate</name>
        <dbReference type="ChEBI" id="CHEBI:36264"/>
    </ligand>
</feature>
<dbReference type="SUPFAM" id="SSF53850">
    <property type="entry name" value="Periplasmic binding protein-like II"/>
    <property type="match status" value="1"/>
</dbReference>
<dbReference type="InterPro" id="IPR050682">
    <property type="entry name" value="ModA/WtpA"/>
</dbReference>
<keyword evidence="2 6" id="KW-0500">Molybdenum</keyword>
<dbReference type="GO" id="GO:0046872">
    <property type="term" value="F:metal ion binding"/>
    <property type="evidence" value="ECO:0007669"/>
    <property type="project" value="UniProtKB-KW"/>
</dbReference>
<evidence type="ECO:0000256" key="4">
    <source>
        <dbReference type="ARBA" id="ARBA00022729"/>
    </source>
</evidence>
<dbReference type="NCBIfam" id="TIGR01256">
    <property type="entry name" value="modA"/>
    <property type="match status" value="1"/>
</dbReference>
<gene>
    <name evidence="7" type="ORF">HK18_07850</name>
</gene>
<evidence type="ECO:0000256" key="1">
    <source>
        <dbReference type="ARBA" id="ARBA00009175"/>
    </source>
</evidence>
<evidence type="ECO:0000313" key="8">
    <source>
        <dbReference type="Proteomes" id="UP000194946"/>
    </source>
</evidence>
<evidence type="ECO:0000256" key="3">
    <source>
        <dbReference type="ARBA" id="ARBA00022723"/>
    </source>
</evidence>
<dbReference type="GO" id="GO:1901359">
    <property type="term" value="F:tungstate binding"/>
    <property type="evidence" value="ECO:0007669"/>
    <property type="project" value="UniProtKB-ARBA"/>
</dbReference>
<dbReference type="AlphaFoldDB" id="A0A251ZVW4"/>
<dbReference type="Pfam" id="PF13531">
    <property type="entry name" value="SBP_bac_11"/>
    <property type="match status" value="1"/>
</dbReference>
<evidence type="ECO:0000256" key="5">
    <source>
        <dbReference type="ARBA" id="ARBA00062515"/>
    </source>
</evidence>
<keyword evidence="4" id="KW-0732">Signal</keyword>
<dbReference type="InterPro" id="IPR005950">
    <property type="entry name" value="ModA"/>
</dbReference>
<dbReference type="Proteomes" id="UP000194946">
    <property type="component" value="Unassembled WGS sequence"/>
</dbReference>
<protein>
    <submittedName>
        <fullName evidence="7">Molybdate ABC transporter substrate-binding protein</fullName>
    </submittedName>
</protein>
<evidence type="ECO:0000313" key="7">
    <source>
        <dbReference type="EMBL" id="OUI78783.1"/>
    </source>
</evidence>
<evidence type="ECO:0000256" key="6">
    <source>
        <dbReference type="PIRSR" id="PIRSR004846-1"/>
    </source>
</evidence>
<feature type="binding site" evidence="6">
    <location>
        <position position="68"/>
    </location>
    <ligand>
        <name>molybdate</name>
        <dbReference type="ChEBI" id="CHEBI:36264"/>
    </ligand>
</feature>
<proteinExistence type="inferred from homology"/>
<comment type="caution">
    <text evidence="7">The sequence shown here is derived from an EMBL/GenBank/DDBJ whole genome shotgun (WGS) entry which is preliminary data.</text>
</comment>
<comment type="subunit">
    <text evidence="5">The complex is composed of two ATP-binding proteins (ModC), two transmembrane proteins (ModB) and a solute-binding protein (ModA).</text>
</comment>
<feature type="binding site" evidence="6">
    <location>
        <position position="40"/>
    </location>
    <ligand>
        <name>molybdate</name>
        <dbReference type="ChEBI" id="CHEBI:36264"/>
    </ligand>
</feature>
<dbReference type="PIRSF" id="PIRSF004846">
    <property type="entry name" value="ModA"/>
    <property type="match status" value="1"/>
</dbReference>